<dbReference type="PhylomeDB" id="B0Y2D9"/>
<feature type="compositionally biased region" description="Polar residues" evidence="10">
    <location>
        <begin position="314"/>
        <end position="324"/>
    </location>
</feature>
<evidence type="ECO:0000256" key="10">
    <source>
        <dbReference type="SAM" id="MobiDB-lite"/>
    </source>
</evidence>
<keyword evidence="7 8" id="KW-0539">Nucleus</keyword>
<dbReference type="Proteomes" id="UP000001699">
    <property type="component" value="Unassembled WGS sequence"/>
</dbReference>
<evidence type="ECO:0000256" key="7">
    <source>
        <dbReference type="ARBA" id="ARBA00023242"/>
    </source>
</evidence>
<feature type="region of interest" description="Disordered" evidence="10">
    <location>
        <begin position="302"/>
        <end position="356"/>
    </location>
</feature>
<evidence type="ECO:0000256" key="8">
    <source>
        <dbReference type="HAMAP-Rule" id="MF_03226"/>
    </source>
</evidence>
<keyword evidence="3 8" id="KW-0479">Metal-binding</keyword>
<evidence type="ECO:0000256" key="2">
    <source>
        <dbReference type="ARBA" id="ARBA00022664"/>
    </source>
</evidence>
<dbReference type="GO" id="GO:0071006">
    <property type="term" value="C:U2-type catalytic step 1 spliceosome"/>
    <property type="evidence" value="ECO:0007669"/>
    <property type="project" value="UniProtKB-UniRule"/>
</dbReference>
<feature type="coiled-coil region" evidence="9">
    <location>
        <begin position="195"/>
        <end position="294"/>
    </location>
</feature>
<evidence type="ECO:0000256" key="6">
    <source>
        <dbReference type="ARBA" id="ARBA00023187"/>
    </source>
</evidence>
<comment type="function">
    <text evidence="8">Part of the spliceosome which catalyzes two sequential transesterification reactions, first the excision of the non-coding intron from pre-mRNA and then the ligation of the coding exons to form the mature mRNA. Plays a role in stabilizing the structure of the spliceosome catalytic core and docking of the branch helix into the active site, producing 5'-exon and lariat intron-3'-intermediates.</text>
</comment>
<feature type="compositionally biased region" description="Polar residues" evidence="10">
    <location>
        <begin position="70"/>
        <end position="88"/>
    </location>
</feature>
<keyword evidence="5 8" id="KW-0862">Zinc</keyword>
<dbReference type="GO" id="GO:0046872">
    <property type="term" value="F:metal ion binding"/>
    <property type="evidence" value="ECO:0007669"/>
    <property type="project" value="UniProtKB-KW"/>
</dbReference>
<evidence type="ECO:0000313" key="12">
    <source>
        <dbReference type="Proteomes" id="UP000001699"/>
    </source>
</evidence>
<evidence type="ECO:0000256" key="4">
    <source>
        <dbReference type="ARBA" id="ARBA00022728"/>
    </source>
</evidence>
<feature type="binding site" evidence="8">
    <location>
        <position position="166"/>
    </location>
    <ligand>
        <name>Zn(2+)</name>
        <dbReference type="ChEBI" id="CHEBI:29105"/>
    </ligand>
</feature>
<organism evidence="11 12">
    <name type="scientific">Aspergillus fumigatus (strain CBS 144.89 / FGSC A1163 / CEA10)</name>
    <name type="common">Neosartorya fumigata</name>
    <dbReference type="NCBI Taxonomy" id="451804"/>
    <lineage>
        <taxon>Eukaryota</taxon>
        <taxon>Fungi</taxon>
        <taxon>Dikarya</taxon>
        <taxon>Ascomycota</taxon>
        <taxon>Pezizomycotina</taxon>
        <taxon>Eurotiomycetes</taxon>
        <taxon>Eurotiomycetidae</taxon>
        <taxon>Eurotiales</taxon>
        <taxon>Aspergillaceae</taxon>
        <taxon>Aspergillus</taxon>
        <taxon>Aspergillus subgen. Fumigati</taxon>
    </lineage>
</organism>
<comment type="subunit">
    <text evidence="8">Component of the spliceosome. Present in the activated B complex, the catalytically activated B* complex which catalyzes the branching, the catalytic step 1 C complex catalyzing the exon ligation, and the postcatalytic P complex containing the ligated exons (mRNA) and the excised lariat intron.</text>
</comment>
<evidence type="ECO:0000256" key="9">
    <source>
        <dbReference type="SAM" id="Coils"/>
    </source>
</evidence>
<dbReference type="InterPro" id="IPR007590">
    <property type="entry name" value="Saf4/Yju2"/>
</dbReference>
<keyword evidence="12" id="KW-1185">Reference proteome</keyword>
<dbReference type="AlphaFoldDB" id="B0Y2D9"/>
<gene>
    <name evidence="11" type="ORF">AFUB_051110</name>
</gene>
<evidence type="ECO:0000256" key="1">
    <source>
        <dbReference type="ARBA" id="ARBA00004123"/>
    </source>
</evidence>
<comment type="similarity">
    <text evidence="8">Belongs to the CWC16 family. YJU2 subfamily.</text>
</comment>
<protein>
    <recommendedName>
        <fullName evidence="8">Splicing factor YJU2</fullName>
    </recommendedName>
</protein>
<dbReference type="PANTHER" id="PTHR12111:SF1">
    <property type="entry name" value="SPLICING FACTOR YJU2"/>
    <property type="match status" value="1"/>
</dbReference>
<evidence type="ECO:0000313" key="11">
    <source>
        <dbReference type="EMBL" id="EDP51109.1"/>
    </source>
</evidence>
<dbReference type="Pfam" id="PF04502">
    <property type="entry name" value="Saf4_Yju2"/>
    <property type="match status" value="1"/>
</dbReference>
<feature type="binding site" evidence="8">
    <location>
        <position position="163"/>
    </location>
    <ligand>
        <name>Zn(2+)</name>
        <dbReference type="ChEBI" id="CHEBI:29105"/>
    </ligand>
</feature>
<feature type="compositionally biased region" description="Basic residues" evidence="10">
    <location>
        <begin position="347"/>
        <end position="356"/>
    </location>
</feature>
<dbReference type="VEuPathDB" id="FungiDB:AFUB_051110"/>
<keyword evidence="9" id="KW-0175">Coiled coil</keyword>
<feature type="region of interest" description="Disordered" evidence="10">
    <location>
        <begin position="48"/>
        <end position="107"/>
    </location>
</feature>
<dbReference type="InterPro" id="IPR043701">
    <property type="entry name" value="Yju2"/>
</dbReference>
<keyword evidence="2" id="KW-0507">mRNA processing</keyword>
<dbReference type="EMBL" id="DS499597">
    <property type="protein sequence ID" value="EDP51109.1"/>
    <property type="molecule type" value="Genomic_DNA"/>
</dbReference>
<sequence length="356" mass="40766">MPYRRLVASSIYRYITHPSNSNIKSASADQPAASCLGLFDSLTFKNSLQRSRDNQTSTTARPCPNERYSGKSTQQLENGPRNQLTSHSKYYPPDFDPSAIGRTPKHLRQTGPKVITVRLMAPFSMKCTHCGEYIYKGRKFNARKETTDQKYLNIPIYRFYIRCTRCSGEITFLTDPKAMDYKAEKGAKRNFEPWRDAKNDIEETEQETLDRLEREENEEQERLERDKMAELEEKMLDSKREMAIADALDEIRTRNARIERNEALSGDVALAHVRNEVDEARLREEKEIEEAARRAFTTETGEKVKRLVEDDTIAGTTPGSSQTETPPPPSFARVKKPKKPLINGLGIKKKPKPTLV</sequence>
<feature type="binding site" evidence="8">
    <location>
        <position position="130"/>
    </location>
    <ligand>
        <name>Zn(2+)</name>
        <dbReference type="ChEBI" id="CHEBI:29105"/>
    </ligand>
</feature>
<accession>B0Y2D9</accession>
<feature type="binding site" evidence="8">
    <location>
        <position position="127"/>
    </location>
    <ligand>
        <name>Zn(2+)</name>
        <dbReference type="ChEBI" id="CHEBI:29105"/>
    </ligand>
</feature>
<reference evidence="11 12" key="1">
    <citation type="journal article" date="2008" name="PLoS Genet.">
        <title>Genomic islands in the pathogenic filamentous fungus Aspergillus fumigatus.</title>
        <authorList>
            <person name="Fedorova N.D."/>
            <person name="Khaldi N."/>
            <person name="Joardar V.S."/>
            <person name="Maiti R."/>
            <person name="Amedeo P."/>
            <person name="Anderson M.J."/>
            <person name="Crabtree J."/>
            <person name="Silva J.C."/>
            <person name="Badger J.H."/>
            <person name="Albarraq A."/>
            <person name="Angiuoli S."/>
            <person name="Bussey H."/>
            <person name="Bowyer P."/>
            <person name="Cotty P.J."/>
            <person name="Dyer P.S."/>
            <person name="Egan A."/>
            <person name="Galens K."/>
            <person name="Fraser-Liggett C.M."/>
            <person name="Haas B.J."/>
            <person name="Inman J.M."/>
            <person name="Kent R."/>
            <person name="Lemieux S."/>
            <person name="Malavazi I."/>
            <person name="Orvis J."/>
            <person name="Roemer T."/>
            <person name="Ronning C.M."/>
            <person name="Sundaram J.P."/>
            <person name="Sutton G."/>
            <person name="Turner G."/>
            <person name="Venter J.C."/>
            <person name="White O.R."/>
            <person name="Whitty B.R."/>
            <person name="Youngman P."/>
            <person name="Wolfe K.H."/>
            <person name="Goldman G.H."/>
            <person name="Wortman J.R."/>
            <person name="Jiang B."/>
            <person name="Denning D.W."/>
            <person name="Nierman W.C."/>
        </authorList>
    </citation>
    <scope>NUCLEOTIDE SEQUENCE [LARGE SCALE GENOMIC DNA]</scope>
    <source>
        <strain evidence="12">CBS 144.89 / FGSC A1163 / CEA10</strain>
    </source>
</reference>
<evidence type="ECO:0000256" key="5">
    <source>
        <dbReference type="ARBA" id="ARBA00022833"/>
    </source>
</evidence>
<comment type="subcellular location">
    <subcellularLocation>
        <location evidence="1 8">Nucleus</location>
    </subcellularLocation>
</comment>
<dbReference type="PANTHER" id="PTHR12111">
    <property type="entry name" value="SPLICING FACTOR YJU2"/>
    <property type="match status" value="1"/>
</dbReference>
<evidence type="ECO:0000256" key="3">
    <source>
        <dbReference type="ARBA" id="ARBA00022723"/>
    </source>
</evidence>
<dbReference type="HOGENOM" id="CLU_053603_1_0_1"/>
<proteinExistence type="inferred from homology"/>
<dbReference type="OrthoDB" id="674963at2759"/>
<keyword evidence="4 8" id="KW-0747">Spliceosome</keyword>
<feature type="compositionally biased region" description="Polar residues" evidence="10">
    <location>
        <begin position="48"/>
        <end position="60"/>
    </location>
</feature>
<dbReference type="GO" id="GO:0000349">
    <property type="term" value="P:generation of catalytic spliceosome for first transesterification step"/>
    <property type="evidence" value="ECO:0007669"/>
    <property type="project" value="UniProtKB-UniRule"/>
</dbReference>
<name>B0Y2D9_ASPFC</name>
<dbReference type="HAMAP" id="MF_03226">
    <property type="entry name" value="YJU2"/>
    <property type="match status" value="1"/>
</dbReference>
<keyword evidence="6" id="KW-0508">mRNA splicing</keyword>